<dbReference type="OrthoDB" id="3351617at2759"/>
<keyword evidence="3" id="KW-1185">Reference proteome</keyword>
<accession>A0A5C3KGR8</accession>
<keyword evidence="1" id="KW-0472">Membrane</keyword>
<feature type="transmembrane region" description="Helical" evidence="1">
    <location>
        <begin position="216"/>
        <end position="238"/>
    </location>
</feature>
<feature type="transmembrane region" description="Helical" evidence="1">
    <location>
        <begin position="174"/>
        <end position="195"/>
    </location>
</feature>
<organism evidence="2 3">
    <name type="scientific">Coprinopsis marcescibilis</name>
    <name type="common">Agaric fungus</name>
    <name type="synonym">Psathyrella marcescibilis</name>
    <dbReference type="NCBI Taxonomy" id="230819"/>
    <lineage>
        <taxon>Eukaryota</taxon>
        <taxon>Fungi</taxon>
        <taxon>Dikarya</taxon>
        <taxon>Basidiomycota</taxon>
        <taxon>Agaricomycotina</taxon>
        <taxon>Agaricomycetes</taxon>
        <taxon>Agaricomycetidae</taxon>
        <taxon>Agaricales</taxon>
        <taxon>Agaricineae</taxon>
        <taxon>Psathyrellaceae</taxon>
        <taxon>Coprinopsis</taxon>
    </lineage>
</organism>
<reference evidence="2 3" key="1">
    <citation type="journal article" date="2019" name="Nat. Ecol. Evol.">
        <title>Megaphylogeny resolves global patterns of mushroom evolution.</title>
        <authorList>
            <person name="Varga T."/>
            <person name="Krizsan K."/>
            <person name="Foldi C."/>
            <person name="Dima B."/>
            <person name="Sanchez-Garcia M."/>
            <person name="Sanchez-Ramirez S."/>
            <person name="Szollosi G.J."/>
            <person name="Szarkandi J.G."/>
            <person name="Papp V."/>
            <person name="Albert L."/>
            <person name="Andreopoulos W."/>
            <person name="Angelini C."/>
            <person name="Antonin V."/>
            <person name="Barry K.W."/>
            <person name="Bougher N.L."/>
            <person name="Buchanan P."/>
            <person name="Buyck B."/>
            <person name="Bense V."/>
            <person name="Catcheside P."/>
            <person name="Chovatia M."/>
            <person name="Cooper J."/>
            <person name="Damon W."/>
            <person name="Desjardin D."/>
            <person name="Finy P."/>
            <person name="Geml J."/>
            <person name="Haridas S."/>
            <person name="Hughes K."/>
            <person name="Justo A."/>
            <person name="Karasinski D."/>
            <person name="Kautmanova I."/>
            <person name="Kiss B."/>
            <person name="Kocsube S."/>
            <person name="Kotiranta H."/>
            <person name="LaButti K.M."/>
            <person name="Lechner B.E."/>
            <person name="Liimatainen K."/>
            <person name="Lipzen A."/>
            <person name="Lukacs Z."/>
            <person name="Mihaltcheva S."/>
            <person name="Morgado L.N."/>
            <person name="Niskanen T."/>
            <person name="Noordeloos M.E."/>
            <person name="Ohm R.A."/>
            <person name="Ortiz-Santana B."/>
            <person name="Ovrebo C."/>
            <person name="Racz N."/>
            <person name="Riley R."/>
            <person name="Savchenko A."/>
            <person name="Shiryaev A."/>
            <person name="Soop K."/>
            <person name="Spirin V."/>
            <person name="Szebenyi C."/>
            <person name="Tomsovsky M."/>
            <person name="Tulloss R.E."/>
            <person name="Uehling J."/>
            <person name="Grigoriev I.V."/>
            <person name="Vagvolgyi C."/>
            <person name="Papp T."/>
            <person name="Martin F.M."/>
            <person name="Miettinen O."/>
            <person name="Hibbett D.S."/>
            <person name="Nagy L.G."/>
        </authorList>
    </citation>
    <scope>NUCLEOTIDE SEQUENCE [LARGE SCALE GENOMIC DNA]</scope>
    <source>
        <strain evidence="2 3">CBS 121175</strain>
    </source>
</reference>
<sequence>MATEEYMDGYGLVYAKAAYANYVIAAATAGIQFFMNCYCSIVFLETPRERRQGRALYLVAGWLICAFYTMGACFDISRIFQDLLEASNGLEYAQLSGHWIHSLNLISILLVFIVGDGLLLYRCYLLLAGGWLRLFILPIFMYLSTIAFNIVSIVLASRDPEDLTLVTGRVSLGFAVLIFLTNFVITSILCYRLVSAHQDLTRSMPSARKRLAVYQTAMRILIESGLPLTIAGLIYMAIHIVPMIEDTAVYDDHSTAFLTAHEFVTVVYFALQAIAPQLIIFRVTAGRSWAKTNRSSAEALSHSLAFNNGPQAEEYHLSGRITRNDDEMIAEESCTDPDETRNVRFKE</sequence>
<feature type="transmembrane region" description="Helical" evidence="1">
    <location>
        <begin position="258"/>
        <end position="281"/>
    </location>
</feature>
<evidence type="ECO:0000313" key="3">
    <source>
        <dbReference type="Proteomes" id="UP000307440"/>
    </source>
</evidence>
<proteinExistence type="predicted"/>
<evidence type="ECO:0000256" key="1">
    <source>
        <dbReference type="SAM" id="Phobius"/>
    </source>
</evidence>
<dbReference type="Proteomes" id="UP000307440">
    <property type="component" value="Unassembled WGS sequence"/>
</dbReference>
<feature type="transmembrane region" description="Helical" evidence="1">
    <location>
        <begin position="20"/>
        <end position="44"/>
    </location>
</feature>
<name>A0A5C3KGR8_COPMA</name>
<feature type="transmembrane region" description="Helical" evidence="1">
    <location>
        <begin position="131"/>
        <end position="154"/>
    </location>
</feature>
<keyword evidence="1" id="KW-0812">Transmembrane</keyword>
<dbReference type="EMBL" id="ML210363">
    <property type="protein sequence ID" value="TFK19037.1"/>
    <property type="molecule type" value="Genomic_DNA"/>
</dbReference>
<evidence type="ECO:0000313" key="2">
    <source>
        <dbReference type="EMBL" id="TFK19037.1"/>
    </source>
</evidence>
<dbReference type="STRING" id="230819.A0A5C3KGR8"/>
<feature type="transmembrane region" description="Helical" evidence="1">
    <location>
        <begin position="99"/>
        <end position="119"/>
    </location>
</feature>
<feature type="transmembrane region" description="Helical" evidence="1">
    <location>
        <begin position="56"/>
        <end position="79"/>
    </location>
</feature>
<gene>
    <name evidence="2" type="ORF">FA15DRAFT_709329</name>
</gene>
<dbReference type="AlphaFoldDB" id="A0A5C3KGR8"/>
<protein>
    <submittedName>
        <fullName evidence="2">Uncharacterized protein</fullName>
    </submittedName>
</protein>
<keyword evidence="1" id="KW-1133">Transmembrane helix</keyword>